<dbReference type="EMBL" id="LS991951">
    <property type="protein sequence ID" value="SYV97672.1"/>
    <property type="molecule type" value="Genomic_DNA"/>
</dbReference>
<feature type="chain" id="PRO_5017420747" description="Lipoprotein" evidence="2">
    <location>
        <begin position="23"/>
        <end position="210"/>
    </location>
</feature>
<feature type="region of interest" description="Disordered" evidence="1">
    <location>
        <begin position="28"/>
        <end position="155"/>
    </location>
</feature>
<organism evidence="3 4">
    <name type="scientific">Mycoplasmopsis edwardii</name>
    <dbReference type="NCBI Taxonomy" id="53558"/>
    <lineage>
        <taxon>Bacteria</taxon>
        <taxon>Bacillati</taxon>
        <taxon>Mycoplasmatota</taxon>
        <taxon>Mycoplasmoidales</taxon>
        <taxon>Metamycoplasmataceae</taxon>
        <taxon>Mycoplasmopsis</taxon>
    </lineage>
</organism>
<dbReference type="AlphaFoldDB" id="A0A3B0PLI3"/>
<reference evidence="4" key="1">
    <citation type="submission" date="2018-06" db="EMBL/GenBank/DDBJ databases">
        <authorList>
            <consortium name="Pathogen Informatics"/>
        </authorList>
    </citation>
    <scope>NUCLEOTIDE SEQUENCE [LARGE SCALE GENOMIC DNA]</scope>
    <source>
        <strain evidence="4">NCTC10132</strain>
    </source>
</reference>
<proteinExistence type="predicted"/>
<evidence type="ECO:0000313" key="4">
    <source>
        <dbReference type="Proteomes" id="UP000257559"/>
    </source>
</evidence>
<feature type="non-terminal residue" evidence="3">
    <location>
        <position position="210"/>
    </location>
</feature>
<gene>
    <name evidence="3" type="ORF">NCTC10132_01039</name>
</gene>
<evidence type="ECO:0000256" key="1">
    <source>
        <dbReference type="SAM" id="MobiDB-lite"/>
    </source>
</evidence>
<keyword evidence="4" id="KW-1185">Reference proteome</keyword>
<feature type="compositionally biased region" description="Low complexity" evidence="1">
    <location>
        <begin position="67"/>
        <end position="121"/>
    </location>
</feature>
<evidence type="ECO:0000256" key="2">
    <source>
        <dbReference type="SAM" id="SignalP"/>
    </source>
</evidence>
<feature type="signal peptide" evidence="2">
    <location>
        <begin position="1"/>
        <end position="22"/>
    </location>
</feature>
<evidence type="ECO:0000313" key="3">
    <source>
        <dbReference type="EMBL" id="SYV97672.1"/>
    </source>
</evidence>
<dbReference type="PROSITE" id="PS51257">
    <property type="entry name" value="PROKAR_LIPOPROTEIN"/>
    <property type="match status" value="1"/>
</dbReference>
<dbReference type="KEGG" id="medw:NCTC10132_01039"/>
<protein>
    <recommendedName>
        <fullName evidence="5">Lipoprotein</fullName>
    </recommendedName>
</protein>
<accession>A0A3B0PLI3</accession>
<keyword evidence="2" id="KW-0732">Signal</keyword>
<feature type="compositionally biased region" description="Polar residues" evidence="1">
    <location>
        <begin position="122"/>
        <end position="146"/>
    </location>
</feature>
<sequence length="210" mass="22792">MKIKKLLSTFTLLSASSMLVTAVSCGVSKEVSDEPEKPNVVLRDPIVEVNPAPAKPVAEPDKDVNEGSKNNESSSSSKPSKTTNKPTTETPSTPSGEPVNETPSSPSSEPTTEVPSTPSNEQGNNDSQEQPSSPSDTNENNNSDNAPSEEKVRITDIIQKPENTVDNFILTLVLSKDINDEAERFKFKLFLNPTPEEAEEPGYYNPQTTW</sequence>
<evidence type="ECO:0008006" key="5">
    <source>
        <dbReference type="Google" id="ProtNLM"/>
    </source>
</evidence>
<dbReference type="Proteomes" id="UP000257559">
    <property type="component" value="Chromosome"/>
</dbReference>
<name>A0A3B0PLI3_9BACT</name>